<dbReference type="Gene3D" id="3.10.50.30">
    <property type="entry name" value="Transcription elongation factor, GreA/GreB, C-terminal domain"/>
    <property type="match status" value="1"/>
</dbReference>
<dbReference type="HOGENOM" id="CLU_101379_3_1_5"/>
<evidence type="ECO:0000313" key="4">
    <source>
        <dbReference type="Proteomes" id="UP000018851"/>
    </source>
</evidence>
<name>W0AA69_9SPHN</name>
<feature type="domain" description="Transcription elongation factor GreA/GreB C-terminal" evidence="2">
    <location>
        <begin position="89"/>
        <end position="155"/>
    </location>
</feature>
<dbReference type="SUPFAM" id="SSF54534">
    <property type="entry name" value="FKBP-like"/>
    <property type="match status" value="1"/>
</dbReference>
<dbReference type="InterPro" id="IPR001437">
    <property type="entry name" value="Tscrpt_elong_fac_GreA/B_C"/>
</dbReference>
<dbReference type="PANTHER" id="PTHR30437">
    <property type="entry name" value="TRANSCRIPTION ELONGATION FACTOR GREA"/>
    <property type="match status" value="1"/>
</dbReference>
<dbReference type="InterPro" id="IPR023459">
    <property type="entry name" value="Tscrpt_elong_fac_GreA/B_fam"/>
</dbReference>
<reference evidence="3 4" key="1">
    <citation type="submission" date="2013-07" db="EMBL/GenBank/DDBJ databases">
        <title>Completed genome of Sphingomonas sanxanigenens NX02.</title>
        <authorList>
            <person name="Ma T."/>
            <person name="Huang H."/>
            <person name="Wu M."/>
            <person name="Li X."/>
            <person name="Li G."/>
        </authorList>
    </citation>
    <scope>NUCLEOTIDE SEQUENCE [LARGE SCALE GENOMIC DNA]</scope>
    <source>
        <strain evidence="3 4">NX02</strain>
    </source>
</reference>
<dbReference type="Pfam" id="PF01272">
    <property type="entry name" value="GreA_GreB"/>
    <property type="match status" value="1"/>
</dbReference>
<protein>
    <recommendedName>
        <fullName evidence="2">Transcription elongation factor GreA/GreB C-terminal domain-containing protein</fullName>
    </recommendedName>
</protein>
<feature type="region of interest" description="Disordered" evidence="1">
    <location>
        <begin position="1"/>
        <end position="25"/>
    </location>
</feature>
<dbReference type="GO" id="GO:0006354">
    <property type="term" value="P:DNA-templated transcription elongation"/>
    <property type="evidence" value="ECO:0007669"/>
    <property type="project" value="TreeGrafter"/>
</dbReference>
<dbReference type="KEGG" id="ssan:NX02_08315"/>
<dbReference type="STRING" id="1123269.NX02_08315"/>
<dbReference type="AlphaFoldDB" id="W0AA69"/>
<dbReference type="GO" id="GO:0070063">
    <property type="term" value="F:RNA polymerase binding"/>
    <property type="evidence" value="ECO:0007669"/>
    <property type="project" value="InterPro"/>
</dbReference>
<evidence type="ECO:0000259" key="2">
    <source>
        <dbReference type="Pfam" id="PF01272"/>
    </source>
</evidence>
<dbReference type="GO" id="GO:0032784">
    <property type="term" value="P:regulation of DNA-templated transcription elongation"/>
    <property type="evidence" value="ECO:0007669"/>
    <property type="project" value="InterPro"/>
</dbReference>
<dbReference type="PATRIC" id="fig|1123269.5.peg.1629"/>
<proteinExistence type="predicted"/>
<dbReference type="eggNOG" id="COG0782">
    <property type="taxonomic scope" value="Bacteria"/>
</dbReference>
<keyword evidence="4" id="KW-1185">Reference proteome</keyword>
<dbReference type="InterPro" id="IPR036953">
    <property type="entry name" value="GreA/GreB_C_sf"/>
</dbReference>
<feature type="compositionally biased region" description="Basic and acidic residues" evidence="1">
    <location>
        <begin position="1"/>
        <end position="19"/>
    </location>
</feature>
<organism evidence="3 4">
    <name type="scientific">Sphingomonas sanxanigenens DSM 19645 = NX02</name>
    <dbReference type="NCBI Taxonomy" id="1123269"/>
    <lineage>
        <taxon>Bacteria</taxon>
        <taxon>Pseudomonadati</taxon>
        <taxon>Pseudomonadota</taxon>
        <taxon>Alphaproteobacteria</taxon>
        <taxon>Sphingomonadales</taxon>
        <taxon>Sphingomonadaceae</taxon>
        <taxon>Sphingomonas</taxon>
    </lineage>
</organism>
<evidence type="ECO:0000256" key="1">
    <source>
        <dbReference type="SAM" id="MobiDB-lite"/>
    </source>
</evidence>
<dbReference type="EMBL" id="CP006644">
    <property type="protein sequence ID" value="AHE53387.1"/>
    <property type="molecule type" value="Genomic_DNA"/>
</dbReference>
<sequence>MVSVAFRRESDDEHKEPRFELPLPPGPNLVTARGLAAIGDMVERLERAVAAHGEPTDDAARAARDDDQRSLRYWRTRLATARLTAAPAEGVAGFGARVRFSLAGRERMIDIVGGDEADPAADRIAFFAPLARAMMGAEVGERVDFNGKVEAIEVLAAEPIPE</sequence>
<dbReference type="GO" id="GO:0003677">
    <property type="term" value="F:DNA binding"/>
    <property type="evidence" value="ECO:0007669"/>
    <property type="project" value="InterPro"/>
</dbReference>
<gene>
    <name evidence="3" type="ORF">NX02_08315</name>
</gene>
<accession>W0AA69</accession>
<evidence type="ECO:0000313" key="3">
    <source>
        <dbReference type="EMBL" id="AHE53387.1"/>
    </source>
</evidence>
<dbReference type="PANTHER" id="PTHR30437:SF6">
    <property type="entry name" value="TRANSCRIPTION ELONGATION FACTOR GREB"/>
    <property type="match status" value="1"/>
</dbReference>
<dbReference type="Proteomes" id="UP000018851">
    <property type="component" value="Chromosome"/>
</dbReference>